<organism evidence="1 2">
    <name type="scientific">Lithospermum erythrorhizon</name>
    <name type="common">Purple gromwell</name>
    <name type="synonym">Lithospermum officinale var. erythrorhizon</name>
    <dbReference type="NCBI Taxonomy" id="34254"/>
    <lineage>
        <taxon>Eukaryota</taxon>
        <taxon>Viridiplantae</taxon>
        <taxon>Streptophyta</taxon>
        <taxon>Embryophyta</taxon>
        <taxon>Tracheophyta</taxon>
        <taxon>Spermatophyta</taxon>
        <taxon>Magnoliopsida</taxon>
        <taxon>eudicotyledons</taxon>
        <taxon>Gunneridae</taxon>
        <taxon>Pentapetalae</taxon>
        <taxon>asterids</taxon>
        <taxon>lamiids</taxon>
        <taxon>Boraginales</taxon>
        <taxon>Boraginaceae</taxon>
        <taxon>Boraginoideae</taxon>
        <taxon>Lithospermeae</taxon>
        <taxon>Lithospermum</taxon>
    </lineage>
</organism>
<evidence type="ECO:0000313" key="2">
    <source>
        <dbReference type="Proteomes" id="UP001454036"/>
    </source>
</evidence>
<reference evidence="1 2" key="1">
    <citation type="submission" date="2024-01" db="EMBL/GenBank/DDBJ databases">
        <title>The complete chloroplast genome sequence of Lithospermum erythrorhizon: insights into the phylogenetic relationship among Boraginaceae species and the maternal lineages of purple gromwells.</title>
        <authorList>
            <person name="Okada T."/>
            <person name="Watanabe K."/>
        </authorList>
    </citation>
    <scope>NUCLEOTIDE SEQUENCE [LARGE SCALE GENOMIC DNA]</scope>
</reference>
<accession>A0AAV3P4Y0</accession>
<sequence>MEDANYMSITLYRHIANAIYGRDLREQLLALCPRAPQILQWITDPFREARKTPSFFLAAILATASALSDASFCRHLLGLREELSRQVVEWEGMDSLSRIQGPSKATGSGYKLSTMWI</sequence>
<proteinExistence type="predicted"/>
<gene>
    <name evidence="1" type="ORF">LIER_42916</name>
</gene>
<dbReference type="Proteomes" id="UP001454036">
    <property type="component" value="Unassembled WGS sequence"/>
</dbReference>
<evidence type="ECO:0000313" key="1">
    <source>
        <dbReference type="EMBL" id="GAA0146635.1"/>
    </source>
</evidence>
<protein>
    <submittedName>
        <fullName evidence="1">Uncharacterized protein</fullName>
    </submittedName>
</protein>
<dbReference type="AlphaFoldDB" id="A0AAV3P4Y0"/>
<keyword evidence="2" id="KW-1185">Reference proteome</keyword>
<name>A0AAV3P4Y0_LITER</name>
<comment type="caution">
    <text evidence="1">The sequence shown here is derived from an EMBL/GenBank/DDBJ whole genome shotgun (WGS) entry which is preliminary data.</text>
</comment>
<dbReference type="EMBL" id="BAABME010031667">
    <property type="protein sequence ID" value="GAA0146635.1"/>
    <property type="molecule type" value="Genomic_DNA"/>
</dbReference>